<evidence type="ECO:0000313" key="3">
    <source>
        <dbReference type="Proteomes" id="UP000242791"/>
    </source>
</evidence>
<organism evidence="2 3">
    <name type="scientific">Blastomyces percursus</name>
    <dbReference type="NCBI Taxonomy" id="1658174"/>
    <lineage>
        <taxon>Eukaryota</taxon>
        <taxon>Fungi</taxon>
        <taxon>Dikarya</taxon>
        <taxon>Ascomycota</taxon>
        <taxon>Pezizomycotina</taxon>
        <taxon>Eurotiomycetes</taxon>
        <taxon>Eurotiomycetidae</taxon>
        <taxon>Onygenales</taxon>
        <taxon>Ajellomycetaceae</taxon>
        <taxon>Blastomyces</taxon>
    </lineage>
</organism>
<evidence type="ECO:0000256" key="1">
    <source>
        <dbReference type="SAM" id="MobiDB-lite"/>
    </source>
</evidence>
<dbReference type="AlphaFoldDB" id="A0A1J9NZD0"/>
<accession>A0A1J9NZD0</accession>
<keyword evidence="3" id="KW-1185">Reference proteome</keyword>
<name>A0A1J9NZD0_9EURO</name>
<protein>
    <submittedName>
        <fullName evidence="2">Uncharacterized protein</fullName>
    </submittedName>
</protein>
<dbReference type="STRING" id="1658174.A0A1J9NZD0"/>
<feature type="region of interest" description="Disordered" evidence="1">
    <location>
        <begin position="78"/>
        <end position="103"/>
    </location>
</feature>
<comment type="caution">
    <text evidence="2">The sequence shown here is derived from an EMBL/GenBank/DDBJ whole genome shotgun (WGS) entry which is preliminary data.</text>
</comment>
<evidence type="ECO:0000313" key="2">
    <source>
        <dbReference type="EMBL" id="OJD09472.1"/>
    </source>
</evidence>
<sequence>DLLTTRFQYLEGFDQIIKACENGMIKLEVTIMKKQYEDIFAANEKEKQKRTRSTRRIQHEGGLTRAEAAELAIPPVEAVKRPVIQTPEPGAPEPAPRSRAPPRCTNCHIVGHTRRSCSSAIVI</sequence>
<dbReference type="EMBL" id="LGTZ01003671">
    <property type="protein sequence ID" value="OJD09472.1"/>
    <property type="molecule type" value="Genomic_DNA"/>
</dbReference>
<proteinExistence type="predicted"/>
<dbReference type="Proteomes" id="UP000242791">
    <property type="component" value="Unassembled WGS sequence"/>
</dbReference>
<dbReference type="OrthoDB" id="4206436at2759"/>
<feature type="non-terminal residue" evidence="2">
    <location>
        <position position="1"/>
    </location>
</feature>
<dbReference type="VEuPathDB" id="FungiDB:ACJ73_10287"/>
<reference evidence="2 3" key="1">
    <citation type="submission" date="2015-08" db="EMBL/GenBank/DDBJ databases">
        <title>Emmonsia species relationships and genome sequence.</title>
        <authorList>
            <person name="Cuomo C.A."/>
            <person name="Schwartz I.S."/>
            <person name="Kenyon C."/>
            <person name="De Hoog G.S."/>
            <person name="Govender N.P."/>
            <person name="Botha A."/>
            <person name="Moreno L."/>
            <person name="De Vries M."/>
            <person name="Munoz J.F."/>
            <person name="Stielow J.B."/>
        </authorList>
    </citation>
    <scope>NUCLEOTIDE SEQUENCE [LARGE SCALE GENOMIC DNA]</scope>
    <source>
        <strain evidence="2 3">EI222</strain>
    </source>
</reference>
<gene>
    <name evidence="2" type="ORF">ACJ73_10287</name>
</gene>